<feature type="domain" description="CBM2" evidence="3">
    <location>
        <begin position="576"/>
        <end position="679"/>
    </location>
</feature>
<dbReference type="InterPro" id="IPR012291">
    <property type="entry name" value="CBM2_carb-bd_dom_sf"/>
</dbReference>
<organism evidence="4 5">
    <name type="scientific">Actinoplanes auranticolor</name>
    <dbReference type="NCBI Taxonomy" id="47988"/>
    <lineage>
        <taxon>Bacteria</taxon>
        <taxon>Bacillati</taxon>
        <taxon>Actinomycetota</taxon>
        <taxon>Actinomycetes</taxon>
        <taxon>Micromonosporales</taxon>
        <taxon>Micromonosporaceae</taxon>
        <taxon>Actinoplanes</taxon>
    </lineage>
</organism>
<dbReference type="InterPro" id="IPR014867">
    <property type="entry name" value="Spore_coat_CotH_CotH2/3/7"/>
</dbReference>
<keyword evidence="5" id="KW-1185">Reference proteome</keyword>
<evidence type="ECO:0000256" key="1">
    <source>
        <dbReference type="SAM" id="MobiDB-lite"/>
    </source>
</evidence>
<feature type="signal peptide" evidence="2">
    <location>
        <begin position="1"/>
        <end position="29"/>
    </location>
</feature>
<keyword evidence="2" id="KW-0732">Signal</keyword>
<dbReference type="SMART" id="SM00637">
    <property type="entry name" value="CBD_II"/>
    <property type="match status" value="1"/>
</dbReference>
<dbReference type="SUPFAM" id="SSF49384">
    <property type="entry name" value="Carbohydrate-binding domain"/>
    <property type="match status" value="1"/>
</dbReference>
<evidence type="ECO:0000313" key="5">
    <source>
        <dbReference type="Proteomes" id="UP000681340"/>
    </source>
</evidence>
<dbReference type="Pfam" id="PF08757">
    <property type="entry name" value="CotH"/>
    <property type="match status" value="1"/>
</dbReference>
<reference evidence="4" key="1">
    <citation type="submission" date="2021-03" db="EMBL/GenBank/DDBJ databases">
        <title>Whole genome shotgun sequence of Actinoplanes auranticolor NBRC 12245.</title>
        <authorList>
            <person name="Komaki H."/>
            <person name="Tamura T."/>
        </authorList>
    </citation>
    <scope>NUCLEOTIDE SEQUENCE</scope>
    <source>
        <strain evidence="4">NBRC 12245</strain>
    </source>
</reference>
<dbReference type="Pfam" id="PF00553">
    <property type="entry name" value="CBM_2"/>
    <property type="match status" value="1"/>
</dbReference>
<dbReference type="InterPro" id="IPR059177">
    <property type="entry name" value="GH29D-like_dom"/>
</dbReference>
<dbReference type="AlphaFoldDB" id="A0A919S7W5"/>
<name>A0A919S7W5_9ACTN</name>
<gene>
    <name evidence="4" type="ORF">Aau02nite_26900</name>
</gene>
<dbReference type="GO" id="GO:0030247">
    <property type="term" value="F:polysaccharide binding"/>
    <property type="evidence" value="ECO:0007669"/>
    <property type="project" value="UniProtKB-UniRule"/>
</dbReference>
<dbReference type="GO" id="GO:0004553">
    <property type="term" value="F:hydrolase activity, hydrolyzing O-glycosyl compounds"/>
    <property type="evidence" value="ECO:0007669"/>
    <property type="project" value="InterPro"/>
</dbReference>
<feature type="compositionally biased region" description="Pro residues" evidence="1">
    <location>
        <begin position="558"/>
        <end position="579"/>
    </location>
</feature>
<dbReference type="PROSITE" id="PS51173">
    <property type="entry name" value="CBM2"/>
    <property type="match status" value="1"/>
</dbReference>
<evidence type="ECO:0000256" key="2">
    <source>
        <dbReference type="SAM" id="SignalP"/>
    </source>
</evidence>
<dbReference type="InterPro" id="IPR001919">
    <property type="entry name" value="CBD2"/>
</dbReference>
<accession>A0A919S7W5</accession>
<dbReference type="Proteomes" id="UP000681340">
    <property type="component" value="Unassembled WGS sequence"/>
</dbReference>
<dbReference type="RefSeq" id="WP_212988684.1">
    <property type="nucleotide sequence ID" value="NZ_BAABEA010000019.1"/>
</dbReference>
<feature type="chain" id="PRO_5037207509" description="CBM2 domain-containing protein" evidence="2">
    <location>
        <begin position="30"/>
        <end position="679"/>
    </location>
</feature>
<proteinExistence type="predicted"/>
<dbReference type="Pfam" id="PF13290">
    <property type="entry name" value="CHB_HEX_C_1"/>
    <property type="match status" value="1"/>
</dbReference>
<dbReference type="Gene3D" id="2.60.40.290">
    <property type="match status" value="1"/>
</dbReference>
<feature type="region of interest" description="Disordered" evidence="1">
    <location>
        <begin position="547"/>
        <end position="580"/>
    </location>
</feature>
<dbReference type="GO" id="GO:0005975">
    <property type="term" value="P:carbohydrate metabolic process"/>
    <property type="evidence" value="ECO:0007669"/>
    <property type="project" value="InterPro"/>
</dbReference>
<evidence type="ECO:0000313" key="4">
    <source>
        <dbReference type="EMBL" id="GIM67324.1"/>
    </source>
</evidence>
<comment type="caution">
    <text evidence="4">The sequence shown here is derived from an EMBL/GenBank/DDBJ whole genome shotgun (WGS) entry which is preliminary data.</text>
</comment>
<sequence>MARRIPKVLGALIALCVVTPIALTVGARAEAGRAPDAPAPVAAAPDELTGDITFSVPSGTFQGSVSVALSTTIAGAEIRYTTDGRPPAASSAAYPGRALSFSATTQLRAQAFVNGTATGAPGTAMYVARSFDAQHDLPLMLIDDYGKGKPGREYVDAAAMVFDTAGGRTSLAAAPTVASRAGIHLRGQSSAMFDKAPYRLELRDNADDDADLPLLGMPADSDWVLRGPFSDKSLIREALVYDLGREMGMATQRYRFVELYLNVDSAPVAAADYQGVYMLVETIKNSKDRLDLKQLKEADTTLPKISGGYIFKFEWLAAEEPTLTCTGPAATCWNYLEVEDPSPLNAQQKSWLTQYLQQFHDMLHSSRLADPQTGYRSWIDTKSWVDLVILNEFSREMDSYLRSTYFYKDREGPIVAGPLWDYDLTFGTGGFFGNEQTTGWQHQQTRSPQANDWFQILLTDPAFQNDLKVRWQALRRGLLSDASLNARVDALSAPLTAAAQRNFQRWPNLSSRMVGPFVTDTAATWAGQVQVMRSWMIRRAAWLDGPTAWGGATTSPSPSTPAPSNPVPSTPVPTTPPPAAGGCTAAYTSAGQWAGGFQGEVRVSAGTAAIRGWTVTLTFADGQRVSQVWNAVLATSGAAVTARNESYNGALAAGAGTTFGFVGTWTGTNTPPVVTCTAT</sequence>
<dbReference type="EMBL" id="BOQL01000021">
    <property type="protein sequence ID" value="GIM67324.1"/>
    <property type="molecule type" value="Genomic_DNA"/>
</dbReference>
<evidence type="ECO:0000259" key="3">
    <source>
        <dbReference type="PROSITE" id="PS51173"/>
    </source>
</evidence>
<protein>
    <recommendedName>
        <fullName evidence="3">CBM2 domain-containing protein</fullName>
    </recommendedName>
</protein>
<dbReference type="InterPro" id="IPR008965">
    <property type="entry name" value="CBM2/CBM3_carb-bd_dom_sf"/>
</dbReference>